<feature type="region of interest" description="Disordered" evidence="2">
    <location>
        <begin position="83"/>
        <end position="123"/>
    </location>
</feature>
<feature type="region of interest" description="Disordered" evidence="2">
    <location>
        <begin position="610"/>
        <end position="638"/>
    </location>
</feature>
<dbReference type="Proteomes" id="UP000758155">
    <property type="component" value="Unassembled WGS sequence"/>
</dbReference>
<feature type="compositionally biased region" description="Polar residues" evidence="2">
    <location>
        <begin position="664"/>
        <end position="675"/>
    </location>
</feature>
<feature type="compositionally biased region" description="Basic and acidic residues" evidence="2">
    <location>
        <begin position="87"/>
        <end position="102"/>
    </location>
</feature>
<feature type="compositionally biased region" description="Polar residues" evidence="2">
    <location>
        <begin position="529"/>
        <end position="540"/>
    </location>
</feature>
<reference evidence="4" key="1">
    <citation type="submission" date="2019-04" db="EMBL/GenBank/DDBJ databases">
        <title>Sequencing of skin fungus with MAO and IRED activity.</title>
        <authorList>
            <person name="Marsaioli A.J."/>
            <person name="Bonatto J.M.C."/>
            <person name="Reis Junior O."/>
        </authorList>
    </citation>
    <scope>NUCLEOTIDE SEQUENCE</scope>
    <source>
        <strain evidence="4">28M1</strain>
    </source>
</reference>
<keyword evidence="3" id="KW-1133">Transmembrane helix</keyword>
<feature type="region of interest" description="Disordered" evidence="2">
    <location>
        <begin position="230"/>
        <end position="253"/>
    </location>
</feature>
<feature type="coiled-coil region" evidence="1">
    <location>
        <begin position="256"/>
        <end position="297"/>
    </location>
</feature>
<keyword evidence="3" id="KW-0472">Membrane</keyword>
<organism evidence="4 5">
    <name type="scientific">Didymella heteroderae</name>
    <dbReference type="NCBI Taxonomy" id="1769908"/>
    <lineage>
        <taxon>Eukaryota</taxon>
        <taxon>Fungi</taxon>
        <taxon>Dikarya</taxon>
        <taxon>Ascomycota</taxon>
        <taxon>Pezizomycotina</taxon>
        <taxon>Dothideomycetes</taxon>
        <taxon>Pleosporomycetidae</taxon>
        <taxon>Pleosporales</taxon>
        <taxon>Pleosporineae</taxon>
        <taxon>Didymellaceae</taxon>
        <taxon>Didymella</taxon>
    </lineage>
</organism>
<dbReference type="EMBL" id="SWKV01000049">
    <property type="protein sequence ID" value="KAF3036581.1"/>
    <property type="molecule type" value="Genomic_DNA"/>
</dbReference>
<proteinExistence type="predicted"/>
<keyword evidence="1" id="KW-0175">Coiled coil</keyword>
<accession>A0A9P4WMP9</accession>
<feature type="transmembrane region" description="Helical" evidence="3">
    <location>
        <begin position="710"/>
        <end position="732"/>
    </location>
</feature>
<evidence type="ECO:0000313" key="5">
    <source>
        <dbReference type="Proteomes" id="UP000758155"/>
    </source>
</evidence>
<keyword evidence="3" id="KW-0812">Transmembrane</keyword>
<sequence>MSSFDVNFRARLARLERENATLLRELQDANDANGVARAIAAASRVEDIEAERETQRAQMAERMANNAKDYLRYTLQMAQSSTADTDEAVKLQEEQEHSETENGKLQVESQTDRDLPANASAPAEDMNNVHARCQRERAELIRQFEDLCNSTRQQHADEKAALEAANSAELEATNKTREAYIEMLEGKITDATERLEVLHKEVEQNAQAAELVEILRNRLHSRETELDRLLEEQVHKNDAETSKTSERQRKELQDAEVPLKDEIRGLKHELENYEEELDKVRSENIKLQADLEDWKQMEKYLSENNELLLADLQDERHQRNSVAIERDELAVRFAEADQARQKLEESEAELRVEFKASQDEWDAAAQEGAQHHIRAQEEVDGLISRVEEQAGEIATRIRQIETLEHGIRALKTQNEMLKSQGKMLETFKRSQSQPVEDPEQEPALEITLQPNNNRSVSMANQTSLADELGFYDRSDHSSSVLDYTTEHVELELSRVNHISIAPHKVAKPQLTVAVGDAIATTPRVRQDSPFDQSPVSSDSSPAPRHSVGSLLAIFEHTVAEVEPTRPTNPTLALFGTIVEDLSPIEPKSAPLAVSIITSVDSEPIEIVKVLPDRPDQPHAPSTSLRHRPLEPYPRSSRLLNSRDLGSLMTRWPTEDESASERAASPTTQPAHPASSSPTIIGFPHSPVATSPCVISSAHDCGSDSSPRISLLLLLLILGFFSTSLLPVSLVLFRVCSASLQLHSALYKPVPIASNKALYPRIHYMFHALLLPLAFFCWRFWSQVHAWEHVNGVGFDEGFGGAYKDLGPYGDGHFLLSKLPLNWVSGDSQLPAKVVEVITSTVSAFEGLIGLGPTPSF</sequence>
<evidence type="ECO:0000256" key="1">
    <source>
        <dbReference type="SAM" id="Coils"/>
    </source>
</evidence>
<dbReference type="AlphaFoldDB" id="A0A9P4WMP9"/>
<name>A0A9P4WMP9_9PLEO</name>
<evidence type="ECO:0000256" key="2">
    <source>
        <dbReference type="SAM" id="MobiDB-lite"/>
    </source>
</evidence>
<feature type="region of interest" description="Disordered" evidence="2">
    <location>
        <begin position="523"/>
        <end position="544"/>
    </location>
</feature>
<protein>
    <submittedName>
        <fullName evidence="4">Uncharacterized protein</fullName>
    </submittedName>
</protein>
<evidence type="ECO:0000313" key="4">
    <source>
        <dbReference type="EMBL" id="KAF3036581.1"/>
    </source>
</evidence>
<comment type="caution">
    <text evidence="4">The sequence shown here is derived from an EMBL/GenBank/DDBJ whole genome shotgun (WGS) entry which is preliminary data.</text>
</comment>
<evidence type="ECO:0000256" key="3">
    <source>
        <dbReference type="SAM" id="Phobius"/>
    </source>
</evidence>
<keyword evidence="5" id="KW-1185">Reference proteome</keyword>
<feature type="region of interest" description="Disordered" evidence="2">
    <location>
        <begin position="651"/>
        <end position="675"/>
    </location>
</feature>
<gene>
    <name evidence="4" type="ORF">E8E12_006626</name>
</gene>
<feature type="coiled-coil region" evidence="1">
    <location>
        <begin position="326"/>
        <end position="360"/>
    </location>
</feature>
<dbReference type="OrthoDB" id="3798748at2759"/>
<feature type="coiled-coil region" evidence="1">
    <location>
        <begin position="5"/>
        <end position="65"/>
    </location>
</feature>